<dbReference type="SUPFAM" id="SSF51366">
    <property type="entry name" value="Ribulose-phoshate binding barrel"/>
    <property type="match status" value="1"/>
</dbReference>
<dbReference type="Pfam" id="PF00834">
    <property type="entry name" value="Ribul_P_3_epim"/>
    <property type="match status" value="1"/>
</dbReference>
<evidence type="ECO:0000256" key="10">
    <source>
        <dbReference type="HAMAP-Rule" id="MF_02227"/>
    </source>
</evidence>
<feature type="binding site" evidence="10">
    <location>
        <begin position="175"/>
        <end position="177"/>
    </location>
    <ligand>
        <name>substrate</name>
    </ligand>
</feature>
<evidence type="ECO:0000313" key="15">
    <source>
        <dbReference type="EMBL" id="PFG75251.1"/>
    </source>
</evidence>
<keyword evidence="13" id="KW-0464">Manganese</keyword>
<dbReference type="CDD" id="cd00429">
    <property type="entry name" value="RPE"/>
    <property type="match status" value="1"/>
</dbReference>
<evidence type="ECO:0000256" key="2">
    <source>
        <dbReference type="ARBA" id="ARBA00001936"/>
    </source>
</evidence>
<dbReference type="RefSeq" id="WP_098504577.1">
    <property type="nucleotide sequence ID" value="NZ_PDJQ01000001.1"/>
</dbReference>
<comment type="function">
    <text evidence="10">Catalyzes the reversible epimerization of D-ribulose 5-phosphate to D-xylulose 5-phosphate.</text>
</comment>
<feature type="binding site" evidence="10 13">
    <location>
        <position position="175"/>
    </location>
    <ligand>
        <name>a divalent metal cation</name>
        <dbReference type="ChEBI" id="CHEBI:60240"/>
    </ligand>
</feature>
<dbReference type="GO" id="GO:0019323">
    <property type="term" value="P:pentose catabolic process"/>
    <property type="evidence" value="ECO:0007669"/>
    <property type="project" value="UniProtKB-UniRule"/>
</dbReference>
<dbReference type="EMBL" id="PDJQ01000001">
    <property type="protein sequence ID" value="PFG75251.1"/>
    <property type="molecule type" value="Genomic_DNA"/>
</dbReference>
<organism evidence="15 16">
    <name type="scientific">Tepidiforma thermophila (strain KCTC 52669 / CGMCC 1.13589 / G233)</name>
    <dbReference type="NCBI Taxonomy" id="2761530"/>
    <lineage>
        <taxon>Bacteria</taxon>
        <taxon>Bacillati</taxon>
        <taxon>Chloroflexota</taxon>
        <taxon>Tepidiformia</taxon>
        <taxon>Tepidiformales</taxon>
        <taxon>Tepidiformaceae</taxon>
        <taxon>Tepidiforma</taxon>
    </lineage>
</organism>
<dbReference type="NCBIfam" id="TIGR01163">
    <property type="entry name" value="rpe"/>
    <property type="match status" value="1"/>
</dbReference>
<keyword evidence="8 10" id="KW-0479">Metal-binding</keyword>
<dbReference type="PROSITE" id="PS01085">
    <property type="entry name" value="RIBUL_P_3_EPIMER_1"/>
    <property type="match status" value="1"/>
</dbReference>
<evidence type="ECO:0000256" key="6">
    <source>
        <dbReference type="ARBA" id="ARBA00009541"/>
    </source>
</evidence>
<dbReference type="FunFam" id="3.20.20.70:FF:000004">
    <property type="entry name" value="Ribulose-phosphate 3-epimerase"/>
    <property type="match status" value="1"/>
</dbReference>
<dbReference type="PIRSF" id="PIRSF001461">
    <property type="entry name" value="RPE"/>
    <property type="match status" value="1"/>
</dbReference>
<evidence type="ECO:0000256" key="12">
    <source>
        <dbReference type="PIRSR" id="PIRSR001461-1"/>
    </source>
</evidence>
<dbReference type="NCBIfam" id="NF004076">
    <property type="entry name" value="PRK05581.1-4"/>
    <property type="match status" value="1"/>
</dbReference>
<feature type="binding site" evidence="10 14">
    <location>
        <position position="9"/>
    </location>
    <ligand>
        <name>substrate</name>
    </ligand>
</feature>
<dbReference type="InterPro" id="IPR011060">
    <property type="entry name" value="RibuloseP-bd_barrel"/>
</dbReference>
<comment type="similarity">
    <text evidence="6 10 11">Belongs to the ribulose-phosphate 3-epimerase family.</text>
</comment>
<feature type="active site" description="Proton acceptor" evidence="10 12">
    <location>
        <position position="36"/>
    </location>
</feature>
<keyword evidence="13" id="KW-0862">Zinc</keyword>
<keyword evidence="10 11" id="KW-0119">Carbohydrate metabolism</keyword>
<evidence type="ECO:0000256" key="8">
    <source>
        <dbReference type="ARBA" id="ARBA00022723"/>
    </source>
</evidence>
<dbReference type="InterPro" id="IPR000056">
    <property type="entry name" value="Ribul_P_3_epim-like"/>
</dbReference>
<keyword evidence="16" id="KW-1185">Reference proteome</keyword>
<name>A0A2A9HJ82_TEPT2</name>
<evidence type="ECO:0000256" key="3">
    <source>
        <dbReference type="ARBA" id="ARBA00001941"/>
    </source>
</evidence>
<comment type="caution">
    <text evidence="15">The sequence shown here is derived from an EMBL/GenBank/DDBJ whole genome shotgun (WGS) entry which is preliminary data.</text>
</comment>
<dbReference type="Proteomes" id="UP000223071">
    <property type="component" value="Unassembled WGS sequence"/>
</dbReference>
<comment type="cofactor">
    <cofactor evidence="4">
        <name>Zn(2+)</name>
        <dbReference type="ChEBI" id="CHEBI:29105"/>
    </cofactor>
</comment>
<feature type="binding site" evidence="14">
    <location>
        <begin position="142"/>
        <end position="145"/>
    </location>
    <ligand>
        <name>substrate</name>
    </ligand>
</feature>
<reference evidence="15 16" key="1">
    <citation type="submission" date="2017-09" db="EMBL/GenBank/DDBJ databases">
        <title>Sequencing the genomes of two abundant thermophiles in Great Basin hot springs: Thermocrinis jamiesonii and novel Chloroflexi Thermoflexus hugenholtzii.</title>
        <authorList>
            <person name="Hedlund B."/>
        </authorList>
    </citation>
    <scope>NUCLEOTIDE SEQUENCE [LARGE SCALE GENOMIC DNA]</scope>
    <source>
        <strain evidence="15 16">G233</strain>
    </source>
</reference>
<proteinExistence type="inferred from homology"/>
<comment type="cofactor">
    <cofactor evidence="10 13">
        <name>a divalent metal cation</name>
        <dbReference type="ChEBI" id="CHEBI:60240"/>
    </cofactor>
    <text evidence="10 13">Binds 1 divalent metal cation per subunit.</text>
</comment>
<keyword evidence="13" id="KW-0170">Cobalt</keyword>
<feature type="active site" description="Proton donor" evidence="10 12">
    <location>
        <position position="175"/>
    </location>
</feature>
<dbReference type="InterPro" id="IPR026019">
    <property type="entry name" value="Ribul_P_3_epim"/>
</dbReference>
<evidence type="ECO:0000256" key="7">
    <source>
        <dbReference type="ARBA" id="ARBA00013188"/>
    </source>
</evidence>
<dbReference type="PANTHER" id="PTHR11749">
    <property type="entry name" value="RIBULOSE-5-PHOSPHATE-3-EPIMERASE"/>
    <property type="match status" value="1"/>
</dbReference>
<dbReference type="GO" id="GO:0005737">
    <property type="term" value="C:cytoplasm"/>
    <property type="evidence" value="ECO:0007669"/>
    <property type="project" value="UniProtKB-ARBA"/>
</dbReference>
<feature type="binding site" evidence="10 13">
    <location>
        <position position="34"/>
    </location>
    <ligand>
        <name>a divalent metal cation</name>
        <dbReference type="ChEBI" id="CHEBI:60240"/>
    </ligand>
</feature>
<evidence type="ECO:0000256" key="13">
    <source>
        <dbReference type="PIRSR" id="PIRSR001461-2"/>
    </source>
</evidence>
<dbReference type="Gene3D" id="3.20.20.70">
    <property type="entry name" value="Aldolase class I"/>
    <property type="match status" value="1"/>
</dbReference>
<evidence type="ECO:0000313" key="16">
    <source>
        <dbReference type="Proteomes" id="UP000223071"/>
    </source>
</evidence>
<keyword evidence="9 10" id="KW-0413">Isomerase</keyword>
<feature type="binding site" evidence="10 14">
    <location>
        <begin position="197"/>
        <end position="198"/>
    </location>
    <ligand>
        <name>substrate</name>
    </ligand>
</feature>
<comment type="caution">
    <text evidence="10">Lacks conserved residue(s) required for the propagation of feature annotation.</text>
</comment>
<dbReference type="GO" id="GO:0046872">
    <property type="term" value="F:metal ion binding"/>
    <property type="evidence" value="ECO:0007669"/>
    <property type="project" value="UniProtKB-UniRule"/>
</dbReference>
<dbReference type="InterPro" id="IPR013785">
    <property type="entry name" value="Aldolase_TIM"/>
</dbReference>
<feature type="binding site" evidence="10 13">
    <location>
        <position position="67"/>
    </location>
    <ligand>
        <name>a divalent metal cation</name>
        <dbReference type="ChEBI" id="CHEBI:60240"/>
    </ligand>
</feature>
<sequence length="221" mass="23552">MATVKLAPSILTADFGRLADEVRAAEAGGADMLHLDVMDGRFVPNITFGALVVEALRKVTSLPFDIHLMTVEPERLIEQFADTADIINVHIEVSPHINRTIDAIHRLGKKAGVCINPGTPVAAIEESLPDVDQVMVMTINPGWGGQQMILRQLEKVAQIRRLLDAGGFRADIEIDGGVKAHNAAACVRAGATVLVCGSSVYNAEKSVAENLAELRRAASAG</sequence>
<dbReference type="GO" id="GO:0004750">
    <property type="term" value="F:D-ribulose-phosphate 3-epimerase activity"/>
    <property type="evidence" value="ECO:0007669"/>
    <property type="project" value="UniProtKB-UniRule"/>
</dbReference>
<evidence type="ECO:0000256" key="14">
    <source>
        <dbReference type="PIRSR" id="PIRSR001461-3"/>
    </source>
</evidence>
<feature type="binding site" evidence="14">
    <location>
        <position position="177"/>
    </location>
    <ligand>
        <name>substrate</name>
    </ligand>
</feature>
<dbReference type="AlphaFoldDB" id="A0A2A9HJ82"/>
<evidence type="ECO:0000256" key="1">
    <source>
        <dbReference type="ARBA" id="ARBA00001782"/>
    </source>
</evidence>
<dbReference type="HAMAP" id="MF_02227">
    <property type="entry name" value="RPE"/>
    <property type="match status" value="1"/>
</dbReference>
<evidence type="ECO:0000256" key="5">
    <source>
        <dbReference type="ARBA" id="ARBA00001954"/>
    </source>
</evidence>
<gene>
    <name evidence="10" type="primary">rpe</name>
    <name evidence="15" type="ORF">A9A59_2519</name>
</gene>
<dbReference type="GO" id="GO:0006098">
    <property type="term" value="P:pentose-phosphate shunt"/>
    <property type="evidence" value="ECO:0007669"/>
    <property type="project" value="UniProtKB-UniRule"/>
</dbReference>
<evidence type="ECO:0000256" key="9">
    <source>
        <dbReference type="ARBA" id="ARBA00023235"/>
    </source>
</evidence>
<comment type="cofactor">
    <cofactor evidence="2">
        <name>Mn(2+)</name>
        <dbReference type="ChEBI" id="CHEBI:29035"/>
    </cofactor>
</comment>
<evidence type="ECO:0000256" key="11">
    <source>
        <dbReference type="PIRNR" id="PIRNR001461"/>
    </source>
</evidence>
<comment type="cofactor">
    <cofactor evidence="5">
        <name>Fe(2+)</name>
        <dbReference type="ChEBI" id="CHEBI:29033"/>
    </cofactor>
</comment>
<comment type="cofactor">
    <cofactor evidence="3">
        <name>Co(2+)</name>
        <dbReference type="ChEBI" id="CHEBI:48828"/>
    </cofactor>
</comment>
<comment type="catalytic activity">
    <reaction evidence="1 10 11">
        <text>D-ribulose 5-phosphate = D-xylulose 5-phosphate</text>
        <dbReference type="Rhea" id="RHEA:13677"/>
        <dbReference type="ChEBI" id="CHEBI:57737"/>
        <dbReference type="ChEBI" id="CHEBI:58121"/>
        <dbReference type="EC" id="5.1.3.1"/>
    </reaction>
</comment>
<feature type="binding site" evidence="10 13">
    <location>
        <position position="36"/>
    </location>
    <ligand>
        <name>a divalent metal cation</name>
        <dbReference type="ChEBI" id="CHEBI:60240"/>
    </ligand>
</feature>
<dbReference type="EC" id="5.1.3.1" evidence="7 10"/>
<evidence type="ECO:0000256" key="4">
    <source>
        <dbReference type="ARBA" id="ARBA00001947"/>
    </source>
</evidence>
<accession>A0A2A9HJ82</accession>
<comment type="pathway">
    <text evidence="10">Carbohydrate degradation.</text>
</comment>
<protein>
    <recommendedName>
        <fullName evidence="7 10">Ribulose-phosphate 3-epimerase</fullName>
        <ecNumber evidence="7 10">5.1.3.1</ecNumber>
    </recommendedName>
</protein>
<feature type="binding site" evidence="10 14">
    <location>
        <position position="67"/>
    </location>
    <ligand>
        <name>substrate</name>
    </ligand>
</feature>